<keyword evidence="1" id="KW-0812">Transmembrane</keyword>
<protein>
    <submittedName>
        <fullName evidence="2">VIR protein</fullName>
    </submittedName>
</protein>
<name>A0A565A4D9_PLAVI</name>
<feature type="transmembrane region" description="Helical" evidence="1">
    <location>
        <begin position="228"/>
        <end position="246"/>
    </location>
</feature>
<gene>
    <name evidence="2" type="ORF">PVP01_0000660</name>
</gene>
<evidence type="ECO:0000256" key="1">
    <source>
        <dbReference type="SAM" id="Phobius"/>
    </source>
</evidence>
<dbReference type="InterPro" id="IPR008780">
    <property type="entry name" value="Plasmodium_Vir"/>
</dbReference>
<proteinExistence type="predicted"/>
<dbReference type="VEuPathDB" id="PlasmoDB:PVW1_130006300"/>
<keyword evidence="1" id="KW-1133">Transmembrane helix</keyword>
<accession>A0A565A4D9</accession>
<dbReference type="Proteomes" id="UP000220605">
    <property type="component" value="Unassembled WGS sequence"/>
</dbReference>
<keyword evidence="1" id="KW-0472">Membrane</keyword>
<dbReference type="VEuPathDB" id="PlasmoDB:PVPAM_130015300"/>
<sequence length="304" mass="36540">MSDIDESKQIPKIFDNRLNEPQHISILDELPTYRGIKILIDYDESRKILAKLVRNIKLIISHYPENRKKRCRDVNYWINVELSKHESIEKISDYILAIFNDIYWPKVSGEYVCDRNKNSYSPEKDKLKKELDDYCEIRDNNRCNVLKDKNECIKYNSYINRKKKYFSDEKNRICAHSGCSWNDYIIGENCTLERMDDTFRKINCEGLYKEAEIQEPAPTIKGRSPLEIGSFIIVSFILFYLFILFLEKFTPVGSIIHRFKRRKYDLKRNIEREDDERYSLYHSDKMPADSEYKSYYIEYSRPRN</sequence>
<evidence type="ECO:0000313" key="2">
    <source>
        <dbReference type="EMBL" id="VUZ99351.1"/>
    </source>
</evidence>
<dbReference type="EMBL" id="FLZR02000001">
    <property type="protein sequence ID" value="VUZ99351.1"/>
    <property type="molecule type" value="Genomic_DNA"/>
</dbReference>
<dbReference type="Pfam" id="PF05795">
    <property type="entry name" value="Plasmodium_Vir"/>
    <property type="match status" value="1"/>
</dbReference>
<reference evidence="2" key="1">
    <citation type="submission" date="2016-07" db="EMBL/GenBank/DDBJ databases">
        <authorList>
            <consortium name="Pathogen Informatics"/>
        </authorList>
    </citation>
    <scope>NUCLEOTIDE SEQUENCE</scope>
</reference>
<dbReference type="VEuPathDB" id="PlasmoDB:PVP01_0000660"/>
<dbReference type="AlphaFoldDB" id="A0A565A4D9"/>
<organism evidence="2">
    <name type="scientific">Plasmodium vivax</name>
    <name type="common">malaria parasite P. vivax</name>
    <dbReference type="NCBI Taxonomy" id="5855"/>
    <lineage>
        <taxon>Eukaryota</taxon>
        <taxon>Sar</taxon>
        <taxon>Alveolata</taxon>
        <taxon>Apicomplexa</taxon>
        <taxon>Aconoidasida</taxon>
        <taxon>Haemosporida</taxon>
        <taxon>Plasmodiidae</taxon>
        <taxon>Plasmodium</taxon>
        <taxon>Plasmodium (Plasmodium)</taxon>
    </lineage>
</organism>